<feature type="region of interest" description="Disordered" evidence="1">
    <location>
        <begin position="1"/>
        <end position="34"/>
    </location>
</feature>
<dbReference type="Proteomes" id="UP000219612">
    <property type="component" value="Unassembled WGS sequence"/>
</dbReference>
<reference evidence="2 3" key="1">
    <citation type="submission" date="2017-09" db="EMBL/GenBank/DDBJ databases">
        <authorList>
            <person name="Ehlers B."/>
            <person name="Leendertz F.H."/>
        </authorList>
    </citation>
    <scope>NUCLEOTIDE SEQUENCE [LARGE SCALE GENOMIC DNA]</scope>
    <source>
        <strain evidence="2 3">CGMCC 4.6857</strain>
    </source>
</reference>
<evidence type="ECO:0000313" key="3">
    <source>
        <dbReference type="Proteomes" id="UP000219612"/>
    </source>
</evidence>
<dbReference type="EMBL" id="OBDY01000009">
    <property type="protein sequence ID" value="SNY49291.1"/>
    <property type="molecule type" value="Genomic_DNA"/>
</dbReference>
<name>A0A285IQQ3_9ACTN</name>
<accession>A0A285IQQ3</accession>
<protein>
    <submittedName>
        <fullName evidence="2">Uncharacterized protein</fullName>
    </submittedName>
</protein>
<gene>
    <name evidence="2" type="ORF">SAMN05421748_109282</name>
</gene>
<sequence length="76" mass="8422">MRLRRFFGATGNPGPSPLIRPFGRHLEQSGDHDRRLTIGGYPRRLLPNLLSSRSFCLVNAAVIAVSHATSRPTPTR</sequence>
<dbReference type="AlphaFoldDB" id="A0A285IQQ3"/>
<evidence type="ECO:0000256" key="1">
    <source>
        <dbReference type="SAM" id="MobiDB-lite"/>
    </source>
</evidence>
<proteinExistence type="predicted"/>
<keyword evidence="3" id="KW-1185">Reference proteome</keyword>
<feature type="compositionally biased region" description="Basic and acidic residues" evidence="1">
    <location>
        <begin position="24"/>
        <end position="34"/>
    </location>
</feature>
<evidence type="ECO:0000313" key="2">
    <source>
        <dbReference type="EMBL" id="SNY49291.1"/>
    </source>
</evidence>
<organism evidence="2 3">
    <name type="scientific">Paractinoplanes atraurantiacus</name>
    <dbReference type="NCBI Taxonomy" id="1036182"/>
    <lineage>
        <taxon>Bacteria</taxon>
        <taxon>Bacillati</taxon>
        <taxon>Actinomycetota</taxon>
        <taxon>Actinomycetes</taxon>
        <taxon>Micromonosporales</taxon>
        <taxon>Micromonosporaceae</taxon>
        <taxon>Paractinoplanes</taxon>
    </lineage>
</organism>